<gene>
    <name evidence="3" type="ORF">A994_05841</name>
</gene>
<feature type="transmembrane region" description="Helical" evidence="1">
    <location>
        <begin position="178"/>
        <end position="200"/>
    </location>
</feature>
<feature type="domain" description="Carboxymuconolactone decarboxylase-like" evidence="2">
    <location>
        <begin position="45"/>
        <end position="93"/>
    </location>
</feature>
<reference evidence="3 4" key="1">
    <citation type="journal article" date="2012" name="J. Bacteriol.">
        <title>Draft genome sequence of Methanobacterium formicicum DSM 3637, an archaebacterium isolated from the methane producer amoeba Pelomyxa palustris.</title>
        <authorList>
            <person name="Gutierrez G."/>
        </authorList>
    </citation>
    <scope>NUCLEOTIDE SEQUENCE [LARGE SCALE GENOMIC DNA]</scope>
    <source>
        <strain evidence="4">DSM 3637 / PP1</strain>
    </source>
</reference>
<accession>K2RCF8</accession>
<protein>
    <submittedName>
        <fullName evidence="3">Alkylhydroperoxidase</fullName>
    </submittedName>
</protein>
<dbReference type="Pfam" id="PF02627">
    <property type="entry name" value="CMD"/>
    <property type="match status" value="1"/>
</dbReference>
<dbReference type="InterPro" id="IPR004675">
    <property type="entry name" value="AhpD_core"/>
</dbReference>
<evidence type="ECO:0000313" key="4">
    <source>
        <dbReference type="Proteomes" id="UP000007360"/>
    </source>
</evidence>
<dbReference type="SUPFAM" id="SSF69118">
    <property type="entry name" value="AhpD-like"/>
    <property type="match status" value="1"/>
</dbReference>
<dbReference type="InterPro" id="IPR003779">
    <property type="entry name" value="CMD-like"/>
</dbReference>
<dbReference type="AlphaFoldDB" id="K2RCF8"/>
<dbReference type="Gene3D" id="1.20.1290.10">
    <property type="entry name" value="AhpD-like"/>
    <property type="match status" value="1"/>
</dbReference>
<evidence type="ECO:0000259" key="2">
    <source>
        <dbReference type="Pfam" id="PF02627"/>
    </source>
</evidence>
<dbReference type="NCBIfam" id="TIGR00778">
    <property type="entry name" value="ahpD_dom"/>
    <property type="match status" value="1"/>
</dbReference>
<dbReference type="EMBL" id="AMPO01000004">
    <property type="protein sequence ID" value="EKF85984.1"/>
    <property type="molecule type" value="Genomic_DNA"/>
</dbReference>
<proteinExistence type="predicted"/>
<evidence type="ECO:0000256" key="1">
    <source>
        <dbReference type="SAM" id="Phobius"/>
    </source>
</evidence>
<keyword evidence="1" id="KW-0472">Membrane</keyword>
<name>K2RCF8_METFP</name>
<sequence>MTLVEKDNIKKLEPEFGKKLYSVPESYWIFYNGIRTMGYMLRAKKSKNMSQKFIERIMLAVTEVNGCAICSYAHTKRALESGMSTEEIQKMLSGIMDDVPAGEIPAVMFAQHYADTRGNPTLESWQRIVEIYGISTARGILGATRMIMIGNTYGIPWSSFFNRLRGRPDPRSSISYELSMMLGTILTPIAFIHALISNLFRKPIINF</sequence>
<dbReference type="GO" id="GO:0051920">
    <property type="term" value="F:peroxiredoxin activity"/>
    <property type="evidence" value="ECO:0007669"/>
    <property type="project" value="InterPro"/>
</dbReference>
<evidence type="ECO:0000313" key="3">
    <source>
        <dbReference type="EMBL" id="EKF85984.1"/>
    </source>
</evidence>
<dbReference type="Proteomes" id="UP000007360">
    <property type="component" value="Unassembled WGS sequence"/>
</dbReference>
<keyword evidence="1" id="KW-1133">Transmembrane helix</keyword>
<dbReference type="PATRIC" id="fig|1204725.3.peg.1175"/>
<organism evidence="3 4">
    <name type="scientific">Methanobacterium formicicum (strain DSM 3637 / PP1)</name>
    <dbReference type="NCBI Taxonomy" id="1204725"/>
    <lineage>
        <taxon>Archaea</taxon>
        <taxon>Methanobacteriati</taxon>
        <taxon>Methanobacteriota</taxon>
        <taxon>Methanomada group</taxon>
        <taxon>Methanobacteria</taxon>
        <taxon>Methanobacteriales</taxon>
        <taxon>Methanobacteriaceae</taxon>
        <taxon>Methanobacterium</taxon>
    </lineage>
</organism>
<keyword evidence="1" id="KW-0812">Transmembrane</keyword>
<dbReference type="OrthoDB" id="70309at2157"/>
<dbReference type="RefSeq" id="WP_004030432.1">
    <property type="nucleotide sequence ID" value="NZ_AMPO01000004.1"/>
</dbReference>
<keyword evidence="4" id="KW-1185">Reference proteome</keyword>
<comment type="caution">
    <text evidence="3">The sequence shown here is derived from an EMBL/GenBank/DDBJ whole genome shotgun (WGS) entry which is preliminary data.</text>
</comment>
<dbReference type="InterPro" id="IPR029032">
    <property type="entry name" value="AhpD-like"/>
</dbReference>